<reference evidence="7 8" key="1">
    <citation type="journal article" date="2014" name="Genome Announc.">
        <title>Draft genome sequences of eight enterohepatic helicobacter species isolated from both laboratory and wild rodents.</title>
        <authorList>
            <person name="Sheh A."/>
            <person name="Shen Z."/>
            <person name="Fox J.G."/>
        </authorList>
    </citation>
    <scope>NUCLEOTIDE SEQUENCE [LARGE SCALE GENOMIC DNA]</scope>
    <source>
        <strain evidence="7 8">MIT 09-6949</strain>
    </source>
</reference>
<dbReference type="AlphaFoldDB" id="A0A4U8T879"/>
<evidence type="ECO:0000313" key="7">
    <source>
        <dbReference type="EMBL" id="TLD95754.1"/>
    </source>
</evidence>
<dbReference type="InterPro" id="IPR045063">
    <property type="entry name" value="Dynamin_N"/>
</dbReference>
<organism evidence="7 8">
    <name type="scientific">Helicobacter jaachi</name>
    <dbReference type="NCBI Taxonomy" id="1677920"/>
    <lineage>
        <taxon>Bacteria</taxon>
        <taxon>Pseudomonadati</taxon>
        <taxon>Campylobacterota</taxon>
        <taxon>Epsilonproteobacteria</taxon>
        <taxon>Campylobacterales</taxon>
        <taxon>Helicobacteraceae</taxon>
        <taxon>Helicobacter</taxon>
    </lineage>
</organism>
<dbReference type="PANTHER" id="PTHR10465:SF0">
    <property type="entry name" value="SARCALUMENIN"/>
    <property type="match status" value="1"/>
</dbReference>
<accession>A0A4U8T879</accession>
<name>A0A4U8T879_9HELI</name>
<evidence type="ECO:0000313" key="8">
    <source>
        <dbReference type="Proteomes" id="UP000029733"/>
    </source>
</evidence>
<evidence type="ECO:0000256" key="3">
    <source>
        <dbReference type="ARBA" id="ARBA00022801"/>
    </source>
</evidence>
<dbReference type="GO" id="GO:0016020">
    <property type="term" value="C:membrane"/>
    <property type="evidence" value="ECO:0007669"/>
    <property type="project" value="UniProtKB-SubCell"/>
</dbReference>
<dbReference type="OrthoDB" id="5324037at2"/>
<evidence type="ECO:0000256" key="1">
    <source>
        <dbReference type="ARBA" id="ARBA00004370"/>
    </source>
</evidence>
<protein>
    <recommendedName>
        <fullName evidence="6">Dynamin N-terminal domain-containing protein</fullName>
    </recommendedName>
</protein>
<dbReference type="STRING" id="1677920.LS71_02615"/>
<dbReference type="RefSeq" id="WP_034353256.1">
    <property type="nucleotide sequence ID" value="NZ_JRPR02000007.1"/>
</dbReference>
<sequence>MRKFIFNVFRKCFAQEFQQEEEKFKKLNVLHRDLVLKYESLETNLSENMKNLEDLNLKFQIVSNVLQATNHNEHLKAFSQSLEEWVKFSSEGVDLNDEIEIFLKLKNIEKKLELVCAYPKLYQNPIIAVGGGFSSGKSEFISSFIEDENFKLAIDIKPTTAIPAYVFNDEDSKVLANTYKEAFVNLDEIQKGIYSQFSHDFIEAFGFNLKDIMPFVVLGVNMRLKHLCFIDTPGYNPSGSGFSSGDSGVAREFLGNADTLFWLIGLDANGTISTSDLKFLNTLNLEDKELFIILNKADLKSNEDLEDILDNIAGILDDELIGFGGISAYSAKRNKEYAFRKMSLLEYMDTLKVKKQIHNELVKELYEVDEMVQKDLLLAIKERKFYASALKSVEIDLLQNGLDDFSKPYYMRIGRLKDSQDTRDYEHKLNELGKHIEKLKSTIDGVFKKVSPLQRRIYTQDDVESQLDFEIPQVEIPNEREPLTPPDRQRKKRKISDECVVESHMPLLFKLFWKQ</sequence>
<keyword evidence="8" id="KW-1185">Reference proteome</keyword>
<keyword evidence="3" id="KW-0378">Hydrolase</keyword>
<keyword evidence="5" id="KW-0472">Membrane</keyword>
<comment type="caution">
    <text evidence="7">The sequence shown here is derived from an EMBL/GenBank/DDBJ whole genome shotgun (WGS) entry which is preliminary data.</text>
</comment>
<dbReference type="PANTHER" id="PTHR10465">
    <property type="entry name" value="TRANSMEMBRANE GTPASE FZO1"/>
    <property type="match status" value="1"/>
</dbReference>
<keyword evidence="2" id="KW-0547">Nucleotide-binding</keyword>
<dbReference type="Proteomes" id="UP000029733">
    <property type="component" value="Unassembled WGS sequence"/>
</dbReference>
<evidence type="ECO:0000256" key="4">
    <source>
        <dbReference type="ARBA" id="ARBA00023134"/>
    </source>
</evidence>
<dbReference type="InterPro" id="IPR027094">
    <property type="entry name" value="Mitofusin_fam"/>
</dbReference>
<feature type="domain" description="Dynamin N-terminal" evidence="6">
    <location>
        <begin position="127"/>
        <end position="296"/>
    </location>
</feature>
<comment type="subcellular location">
    <subcellularLocation>
        <location evidence="1">Membrane</location>
    </subcellularLocation>
</comment>
<proteinExistence type="predicted"/>
<dbReference type="GO" id="GO:0003924">
    <property type="term" value="F:GTPase activity"/>
    <property type="evidence" value="ECO:0007669"/>
    <property type="project" value="InterPro"/>
</dbReference>
<gene>
    <name evidence="7" type="ORF">LS71_007890</name>
</gene>
<dbReference type="Pfam" id="PF00350">
    <property type="entry name" value="Dynamin_N"/>
    <property type="match status" value="1"/>
</dbReference>
<evidence type="ECO:0000256" key="2">
    <source>
        <dbReference type="ARBA" id="ARBA00022741"/>
    </source>
</evidence>
<dbReference type="GO" id="GO:0005525">
    <property type="term" value="F:GTP binding"/>
    <property type="evidence" value="ECO:0007669"/>
    <property type="project" value="UniProtKB-KW"/>
</dbReference>
<evidence type="ECO:0000256" key="5">
    <source>
        <dbReference type="ARBA" id="ARBA00023136"/>
    </source>
</evidence>
<dbReference type="EMBL" id="JRPR02000007">
    <property type="protein sequence ID" value="TLD95754.1"/>
    <property type="molecule type" value="Genomic_DNA"/>
</dbReference>
<evidence type="ECO:0000259" key="6">
    <source>
        <dbReference type="Pfam" id="PF00350"/>
    </source>
</evidence>
<dbReference type="SUPFAM" id="SSF52540">
    <property type="entry name" value="P-loop containing nucleoside triphosphate hydrolases"/>
    <property type="match status" value="1"/>
</dbReference>
<keyword evidence="4" id="KW-0342">GTP-binding</keyword>
<dbReference type="Gene3D" id="3.40.50.300">
    <property type="entry name" value="P-loop containing nucleotide triphosphate hydrolases"/>
    <property type="match status" value="1"/>
</dbReference>
<dbReference type="InterPro" id="IPR027417">
    <property type="entry name" value="P-loop_NTPase"/>
</dbReference>